<keyword evidence="7" id="KW-1185">Reference proteome</keyword>
<dbReference type="Pfam" id="PF01739">
    <property type="entry name" value="CheR"/>
    <property type="match status" value="1"/>
</dbReference>
<dbReference type="InterPro" id="IPR029063">
    <property type="entry name" value="SAM-dependent_MTases_sf"/>
</dbReference>
<evidence type="ECO:0000256" key="1">
    <source>
        <dbReference type="ARBA" id="ARBA00022603"/>
    </source>
</evidence>
<dbReference type="GO" id="GO:0008168">
    <property type="term" value="F:methyltransferase activity"/>
    <property type="evidence" value="ECO:0007669"/>
    <property type="project" value="UniProtKB-KW"/>
</dbReference>
<evidence type="ECO:0000256" key="4">
    <source>
        <dbReference type="SAM" id="MobiDB-lite"/>
    </source>
</evidence>
<evidence type="ECO:0000313" key="7">
    <source>
        <dbReference type="Proteomes" id="UP001516472"/>
    </source>
</evidence>
<accession>A0ABR9PKY2</accession>
<sequence>MALSAAQRRRLDARLEGLGREGSAAQVVSHLRSLVGAADLARLVGAVAVHTSEVFRDEVQLAAFREHVLSPRVQRSRLPLRVWSAGCAAGEEVATLLVMLAQEGADPASRVLGTDISEQVLGKARELSFPEDALRRVPDVTRARYFQPRGGRQVLVAPLRTQAGFRRHNLMELPYPEAGGGGGFDVIFCRNVLIYFTPEAFQRTVRNLTERLAPGGVLVLSAAEPLLQVPSSLRLLPCEHAFFYVRVDEAEQKSPSSRHDSGRFRTVPVAGVPKRDSDRFSAVPVAGALKRDSDRFPAVPVAGPPKRDSDRFPALPVAGAPKRDSDRFPALPVEGSPRRDSGRFPALPAAGVLKRDSGRFPSVPPVGVLGPAADPDPGADDASRGPPSPEALASTMAEADWLFSCVLDGASTGVSDAQAEHDLRRCLDLDPDHVAARYLLGLLLEQCGRPEAAVGEYRRARDAVDSGRARPVPFFLNLPRLRVACARAVERLEAEGPH</sequence>
<dbReference type="SUPFAM" id="SSF48452">
    <property type="entry name" value="TPR-like"/>
    <property type="match status" value="1"/>
</dbReference>
<dbReference type="PANTHER" id="PTHR24422:SF19">
    <property type="entry name" value="CHEMOTAXIS PROTEIN METHYLTRANSFERASE"/>
    <property type="match status" value="1"/>
</dbReference>
<dbReference type="CDD" id="cd02440">
    <property type="entry name" value="AdoMet_MTases"/>
    <property type="match status" value="1"/>
</dbReference>
<proteinExistence type="predicted"/>
<dbReference type="InterPro" id="IPR022642">
    <property type="entry name" value="CheR_C"/>
</dbReference>
<reference evidence="6 7" key="1">
    <citation type="submission" date="2020-02" db="EMBL/GenBank/DDBJ databases">
        <authorList>
            <person name="Babadi Z.K."/>
            <person name="Risdian C."/>
            <person name="Ebrahimipour G.H."/>
            <person name="Wink J."/>
        </authorList>
    </citation>
    <scope>NUCLEOTIDE SEQUENCE [LARGE SCALE GENOMIC DNA]</scope>
    <source>
        <strain evidence="6 7">ZKHCc1 1396</strain>
    </source>
</reference>
<comment type="caution">
    <text evidence="6">The sequence shown here is derived from an EMBL/GenBank/DDBJ whole genome shotgun (WGS) entry which is preliminary data.</text>
</comment>
<dbReference type="Gene3D" id="3.40.50.150">
    <property type="entry name" value="Vaccinia Virus protein VP39"/>
    <property type="match status" value="1"/>
</dbReference>
<dbReference type="SUPFAM" id="SSF53335">
    <property type="entry name" value="S-adenosyl-L-methionine-dependent methyltransferases"/>
    <property type="match status" value="1"/>
</dbReference>
<evidence type="ECO:0000256" key="3">
    <source>
        <dbReference type="ARBA" id="ARBA00022691"/>
    </source>
</evidence>
<dbReference type="Proteomes" id="UP001516472">
    <property type="component" value="Unassembled WGS sequence"/>
</dbReference>
<name>A0ABR9PKY2_9BACT</name>
<dbReference type="SMART" id="SM00138">
    <property type="entry name" value="MeTrc"/>
    <property type="match status" value="1"/>
</dbReference>
<dbReference type="InterPro" id="IPR050903">
    <property type="entry name" value="Bact_Chemotaxis_MeTrfase"/>
</dbReference>
<evidence type="ECO:0000313" key="6">
    <source>
        <dbReference type="EMBL" id="MBE4748588.1"/>
    </source>
</evidence>
<evidence type="ECO:0000256" key="2">
    <source>
        <dbReference type="ARBA" id="ARBA00022679"/>
    </source>
</evidence>
<dbReference type="InterPro" id="IPR011990">
    <property type="entry name" value="TPR-like_helical_dom_sf"/>
</dbReference>
<evidence type="ECO:0000259" key="5">
    <source>
        <dbReference type="PROSITE" id="PS50123"/>
    </source>
</evidence>
<dbReference type="InterPro" id="IPR000780">
    <property type="entry name" value="CheR_MeTrfase"/>
</dbReference>
<dbReference type="GO" id="GO:0032259">
    <property type="term" value="P:methylation"/>
    <property type="evidence" value="ECO:0007669"/>
    <property type="project" value="UniProtKB-KW"/>
</dbReference>
<feature type="domain" description="CheR-type methyltransferase" evidence="5">
    <location>
        <begin position="8"/>
        <end position="249"/>
    </location>
</feature>
<dbReference type="PROSITE" id="PS50123">
    <property type="entry name" value="CHER"/>
    <property type="match status" value="1"/>
</dbReference>
<dbReference type="PRINTS" id="PR00996">
    <property type="entry name" value="CHERMTFRASE"/>
</dbReference>
<organism evidence="6 7">
    <name type="scientific">Corallococcus soli</name>
    <dbReference type="NCBI Taxonomy" id="2710757"/>
    <lineage>
        <taxon>Bacteria</taxon>
        <taxon>Pseudomonadati</taxon>
        <taxon>Myxococcota</taxon>
        <taxon>Myxococcia</taxon>
        <taxon>Myxococcales</taxon>
        <taxon>Cystobacterineae</taxon>
        <taxon>Myxococcaceae</taxon>
        <taxon>Corallococcus</taxon>
    </lineage>
</organism>
<keyword evidence="1 6" id="KW-0489">Methyltransferase</keyword>
<dbReference type="PANTHER" id="PTHR24422">
    <property type="entry name" value="CHEMOTAXIS PROTEIN METHYLTRANSFERASE"/>
    <property type="match status" value="1"/>
</dbReference>
<dbReference type="EMBL" id="JAAIYO010000002">
    <property type="protein sequence ID" value="MBE4748588.1"/>
    <property type="molecule type" value="Genomic_DNA"/>
</dbReference>
<dbReference type="Gene3D" id="1.25.40.10">
    <property type="entry name" value="Tetratricopeptide repeat domain"/>
    <property type="match status" value="1"/>
</dbReference>
<feature type="region of interest" description="Disordered" evidence="4">
    <location>
        <begin position="295"/>
        <end position="345"/>
    </location>
</feature>
<gene>
    <name evidence="6" type="ORF">G4177_10480</name>
</gene>
<protein>
    <submittedName>
        <fullName evidence="6">Methyltransferase</fullName>
    </submittedName>
</protein>
<keyword evidence="2" id="KW-0808">Transferase</keyword>
<feature type="region of interest" description="Disordered" evidence="4">
    <location>
        <begin position="367"/>
        <end position="391"/>
    </location>
</feature>
<keyword evidence="3" id="KW-0949">S-adenosyl-L-methionine</keyword>